<name>A0ABX1LYW2_9CYAN</name>
<proteinExistence type="predicted"/>
<dbReference type="EMBL" id="JAAVJL010000002">
    <property type="protein sequence ID" value="NMF60165.1"/>
    <property type="molecule type" value="Genomic_DNA"/>
</dbReference>
<evidence type="ECO:0000313" key="2">
    <source>
        <dbReference type="Proteomes" id="UP000738376"/>
    </source>
</evidence>
<dbReference type="Proteomes" id="UP000738376">
    <property type="component" value="Unassembled WGS sequence"/>
</dbReference>
<organism evidence="1 2">
    <name type="scientific">Pseudanabaena yagii GIHE-NHR1</name>
    <dbReference type="NCBI Taxonomy" id="2722753"/>
    <lineage>
        <taxon>Bacteria</taxon>
        <taxon>Bacillati</taxon>
        <taxon>Cyanobacteriota</taxon>
        <taxon>Cyanophyceae</taxon>
        <taxon>Pseudanabaenales</taxon>
        <taxon>Pseudanabaenaceae</taxon>
        <taxon>Pseudanabaena</taxon>
        <taxon>Pseudanabaena yagii</taxon>
    </lineage>
</organism>
<protein>
    <submittedName>
        <fullName evidence="1">Uncharacterized protein</fullName>
    </submittedName>
</protein>
<reference evidence="1 2" key="1">
    <citation type="submission" date="2020-03" db="EMBL/GenBank/DDBJ databases">
        <title>Draft Genome Sequence of 2-Methylisoborneol Producing Pseudanabaena yagii Strain GIHE-NHR1 Isolated from North Han River in South Korea.</title>
        <authorList>
            <person name="Jeong J."/>
        </authorList>
    </citation>
    <scope>NUCLEOTIDE SEQUENCE [LARGE SCALE GENOMIC DNA]</scope>
    <source>
        <strain evidence="1 2">GIHE-NHR1</strain>
    </source>
</reference>
<sequence length="149" mass="17123">MSAISDAMRDVFNNSINLYFLERDFNYQNYGKYPYRDRKNSMQIVADFNANAYSVNGLFVTESSYTEFYPSYIVGTIQQVIVGSTEVYQSVINEDGTTSDPALVLEYQQYQTVVVNELVEVEAVEVQTVRYVFPFDCVPDSMGRLRLSF</sequence>
<evidence type="ECO:0000313" key="1">
    <source>
        <dbReference type="EMBL" id="NMF60165.1"/>
    </source>
</evidence>
<comment type="caution">
    <text evidence="1">The sequence shown here is derived from an EMBL/GenBank/DDBJ whole genome shotgun (WGS) entry which is preliminary data.</text>
</comment>
<accession>A0ABX1LYW2</accession>
<keyword evidence="2" id="KW-1185">Reference proteome</keyword>
<gene>
    <name evidence="1" type="ORF">HC246_19570</name>
</gene>
<dbReference type="RefSeq" id="WP_169365105.1">
    <property type="nucleotide sequence ID" value="NZ_JAAVJL010000002.1"/>
</dbReference>